<protein>
    <submittedName>
        <fullName evidence="2">Uncharacterized protein</fullName>
    </submittedName>
</protein>
<sequence>MMGIYFFVTDLPLANRNSHSYMGQQISLCSKILIYGEFWQVCGEKKVSYAQKIRFAVKKGSLMHNSQHPTKTDINHAPSKKKIY</sequence>
<dbReference type="EMBL" id="JAFBED010000003">
    <property type="protein sequence ID" value="MBM7619920.1"/>
    <property type="molecule type" value="Genomic_DNA"/>
</dbReference>
<feature type="region of interest" description="Disordered" evidence="1">
    <location>
        <begin position="64"/>
        <end position="84"/>
    </location>
</feature>
<evidence type="ECO:0000313" key="2">
    <source>
        <dbReference type="EMBL" id="MBM7619920.1"/>
    </source>
</evidence>
<name>A0ABS2NZ31_9BACI</name>
<dbReference type="RefSeq" id="WP_204415194.1">
    <property type="nucleotide sequence ID" value="NZ_JAFBED010000003.1"/>
</dbReference>
<proteinExistence type="predicted"/>
<reference evidence="2 3" key="1">
    <citation type="submission" date="2021-01" db="EMBL/GenBank/DDBJ databases">
        <title>Genomic Encyclopedia of Type Strains, Phase IV (KMG-IV): sequencing the most valuable type-strain genomes for metagenomic binning, comparative biology and taxonomic classification.</title>
        <authorList>
            <person name="Goeker M."/>
        </authorList>
    </citation>
    <scope>NUCLEOTIDE SEQUENCE [LARGE SCALE GENOMIC DNA]</scope>
    <source>
        <strain evidence="2 3">DSM 25879</strain>
    </source>
</reference>
<comment type="caution">
    <text evidence="2">The sequence shown here is derived from an EMBL/GenBank/DDBJ whole genome shotgun (WGS) entry which is preliminary data.</text>
</comment>
<dbReference type="Proteomes" id="UP000737402">
    <property type="component" value="Unassembled WGS sequence"/>
</dbReference>
<accession>A0ABS2NZ31</accession>
<organism evidence="2 3">
    <name type="scientific">Sutcliffiella tianshenii</name>
    <dbReference type="NCBI Taxonomy" id="1463404"/>
    <lineage>
        <taxon>Bacteria</taxon>
        <taxon>Bacillati</taxon>
        <taxon>Bacillota</taxon>
        <taxon>Bacilli</taxon>
        <taxon>Bacillales</taxon>
        <taxon>Bacillaceae</taxon>
        <taxon>Sutcliffiella</taxon>
    </lineage>
</organism>
<evidence type="ECO:0000256" key="1">
    <source>
        <dbReference type="SAM" id="MobiDB-lite"/>
    </source>
</evidence>
<gene>
    <name evidence="2" type="ORF">JOC95_001772</name>
</gene>
<evidence type="ECO:0000313" key="3">
    <source>
        <dbReference type="Proteomes" id="UP000737402"/>
    </source>
</evidence>
<keyword evidence="3" id="KW-1185">Reference proteome</keyword>